<feature type="compositionally biased region" description="Polar residues" evidence="1">
    <location>
        <begin position="60"/>
        <end position="70"/>
    </location>
</feature>
<gene>
    <name evidence="2" type="ORF">METZ01_LOCUS38351</name>
</gene>
<evidence type="ECO:0000256" key="1">
    <source>
        <dbReference type="SAM" id="MobiDB-lite"/>
    </source>
</evidence>
<reference evidence="2" key="1">
    <citation type="submission" date="2018-05" db="EMBL/GenBank/DDBJ databases">
        <authorList>
            <person name="Lanie J.A."/>
            <person name="Ng W.-L."/>
            <person name="Kazmierczak K.M."/>
            <person name="Andrzejewski T.M."/>
            <person name="Davidsen T.M."/>
            <person name="Wayne K.J."/>
            <person name="Tettelin H."/>
            <person name="Glass J.I."/>
            <person name="Rusch D."/>
            <person name="Podicherti R."/>
            <person name="Tsui H.-C.T."/>
            <person name="Winkler M.E."/>
        </authorList>
    </citation>
    <scope>NUCLEOTIDE SEQUENCE</scope>
</reference>
<proteinExistence type="predicted"/>
<sequence>MAVVTEPIGRPGVQPQRHFLFRCYYAAQPFMETAAPLAMELMGPAPLDLISVGKAISTRTKSIGKSSNEADAQCRDSEPASPKKKLTPYLPM</sequence>
<evidence type="ECO:0000313" key="2">
    <source>
        <dbReference type="EMBL" id="SUZ85497.1"/>
    </source>
</evidence>
<protein>
    <submittedName>
        <fullName evidence="2">Uncharacterized protein</fullName>
    </submittedName>
</protein>
<organism evidence="2">
    <name type="scientific">marine metagenome</name>
    <dbReference type="NCBI Taxonomy" id="408172"/>
    <lineage>
        <taxon>unclassified sequences</taxon>
        <taxon>metagenomes</taxon>
        <taxon>ecological metagenomes</taxon>
    </lineage>
</organism>
<dbReference type="EMBL" id="UINC01001638">
    <property type="protein sequence ID" value="SUZ85497.1"/>
    <property type="molecule type" value="Genomic_DNA"/>
</dbReference>
<accession>A0A381R6K2</accession>
<name>A0A381R6K2_9ZZZZ</name>
<feature type="region of interest" description="Disordered" evidence="1">
    <location>
        <begin position="60"/>
        <end position="92"/>
    </location>
</feature>
<dbReference type="AlphaFoldDB" id="A0A381R6K2"/>